<dbReference type="AlphaFoldDB" id="A0A0D2CQ02"/>
<evidence type="ECO:0000256" key="2">
    <source>
        <dbReference type="ARBA" id="ARBA00037550"/>
    </source>
</evidence>
<feature type="compositionally biased region" description="Basic and acidic residues" evidence="4">
    <location>
        <begin position="466"/>
        <end position="477"/>
    </location>
</feature>
<dbReference type="InterPro" id="IPR013719">
    <property type="entry name" value="RTT106/SPT16-like_middle_dom"/>
</dbReference>
<dbReference type="SUPFAM" id="SSF50729">
    <property type="entry name" value="PH domain-like"/>
    <property type="match status" value="1"/>
</dbReference>
<dbReference type="InterPro" id="IPR050454">
    <property type="entry name" value="RTT106/SSRP1_HistChap/FACT"/>
</dbReference>
<accession>A0A0D2CQ02</accession>
<dbReference type="Proteomes" id="UP000054266">
    <property type="component" value="Unassembled WGS sequence"/>
</dbReference>
<gene>
    <name evidence="6" type="ORF">PV04_06516</name>
</gene>
<comment type="similarity">
    <text evidence="1">Belongs to the RTT106 family.</text>
</comment>
<dbReference type="SMART" id="SM01287">
    <property type="entry name" value="Rtt106"/>
    <property type="match status" value="1"/>
</dbReference>
<sequence length="516" mass="56985">MSGREKIDRAFARDSALRKRVFEAIDATPQHAPLFEDIANYHLTSVSAGTIDDEPASKRRKLPNGTTTLPITLAQKDQPREVVLEARDISFSLPQRKKLHLGIAQYGSDIHAAETSFSIFTRNPATNEVDMEVPLAQFAYTLRLPVPEKAAKQYNFVLLPKAGVPVEPIIWSVNAGPLKSYNVPNAQFAKVAAGPDDVLESALGFVLRQSNTGLSLPNADEFYSATPESHRKGDKAYHVKAFRGSKDGYLFFLSNGIFFGFKKPLAFFAFDDVESISYTSVLQRTFNLNIAYRTSSADGVDADAKAIQEVEFSMLDQADFAGIDEYVKRHGLQDASLAEARRAKKLTNAKPNSAQNADPAPEEGEDGDSRTELEKAQQQLDDEEDEEEEDYDPGSDGESDGSGSSDGDDDEYDREYERQRKKSKGKDLVKEELGSEAEDVSVTEDEDEGEGEGEGEEEDGDEEEHDEHNDQEEHGQTETHFPGARPGKATIASIPAHDSGWTYLESMPDPDDEDQL</sequence>
<feature type="compositionally biased region" description="Acidic residues" evidence="4">
    <location>
        <begin position="380"/>
        <end position="399"/>
    </location>
</feature>
<evidence type="ECO:0000256" key="1">
    <source>
        <dbReference type="ARBA" id="ARBA00006159"/>
    </source>
</evidence>
<evidence type="ECO:0000313" key="6">
    <source>
        <dbReference type="EMBL" id="KIW67251.1"/>
    </source>
</evidence>
<comment type="function">
    <text evidence="2">Histones H3 and H4 chaperone involved in the nucleosome formation and heterochromatin silencing. Required for the deposition of H3K56ac-carrying H3-H4 complex onto newly-replicated DNA. Plays a role in the transcriptional regulation of the cell-cycle dependent histone genes by creating a repressive structure at the core histone gene promoter.</text>
</comment>
<dbReference type="HOGENOM" id="CLU_033828_0_0_1"/>
<dbReference type="Gene3D" id="2.30.29.120">
    <property type="match status" value="1"/>
</dbReference>
<keyword evidence="7" id="KW-1185">Reference proteome</keyword>
<dbReference type="EMBL" id="KN846959">
    <property type="protein sequence ID" value="KIW67251.1"/>
    <property type="molecule type" value="Genomic_DNA"/>
</dbReference>
<dbReference type="GO" id="GO:0031491">
    <property type="term" value="F:nucleosome binding"/>
    <property type="evidence" value="ECO:0007669"/>
    <property type="project" value="TreeGrafter"/>
</dbReference>
<proteinExistence type="inferred from homology"/>
<evidence type="ECO:0000313" key="7">
    <source>
        <dbReference type="Proteomes" id="UP000054266"/>
    </source>
</evidence>
<reference evidence="6 7" key="1">
    <citation type="submission" date="2015-01" db="EMBL/GenBank/DDBJ databases">
        <title>The Genome Sequence of Capronia semiimmersa CBS27337.</title>
        <authorList>
            <consortium name="The Broad Institute Genomics Platform"/>
            <person name="Cuomo C."/>
            <person name="de Hoog S."/>
            <person name="Gorbushina A."/>
            <person name="Stielow B."/>
            <person name="Teixiera M."/>
            <person name="Abouelleil A."/>
            <person name="Chapman S.B."/>
            <person name="Priest M."/>
            <person name="Young S.K."/>
            <person name="Wortman J."/>
            <person name="Nusbaum C."/>
            <person name="Birren B."/>
        </authorList>
    </citation>
    <scope>NUCLEOTIDE SEQUENCE [LARGE SCALE GENOMIC DNA]</scope>
    <source>
        <strain evidence="6 7">CBS 27337</strain>
    </source>
</reference>
<dbReference type="Pfam" id="PF08512">
    <property type="entry name" value="Rttp106-like_middle"/>
    <property type="match status" value="1"/>
</dbReference>
<dbReference type="PANTHER" id="PTHR45849">
    <property type="entry name" value="FACT COMPLEX SUBUNIT SSRP1"/>
    <property type="match status" value="1"/>
</dbReference>
<evidence type="ECO:0000256" key="4">
    <source>
        <dbReference type="SAM" id="MobiDB-lite"/>
    </source>
</evidence>
<organism evidence="6 7">
    <name type="scientific">Phialophora macrospora</name>
    <dbReference type="NCBI Taxonomy" id="1851006"/>
    <lineage>
        <taxon>Eukaryota</taxon>
        <taxon>Fungi</taxon>
        <taxon>Dikarya</taxon>
        <taxon>Ascomycota</taxon>
        <taxon>Pezizomycotina</taxon>
        <taxon>Eurotiomycetes</taxon>
        <taxon>Chaetothyriomycetidae</taxon>
        <taxon>Chaetothyriales</taxon>
        <taxon>Herpotrichiellaceae</taxon>
        <taxon>Phialophora</taxon>
    </lineage>
</organism>
<dbReference type="Gene3D" id="2.30.29.30">
    <property type="entry name" value="Pleckstrin-homology domain (PH domain)/Phosphotyrosine-binding domain (PTB)"/>
    <property type="match status" value="1"/>
</dbReference>
<dbReference type="GO" id="GO:0042393">
    <property type="term" value="F:histone binding"/>
    <property type="evidence" value="ECO:0007669"/>
    <property type="project" value="TreeGrafter"/>
</dbReference>
<protein>
    <recommendedName>
        <fullName evidence="5">Histone chaperone RTT106/FACT complex subunit SPT16-like middle domain-containing protein</fullName>
    </recommendedName>
</protein>
<dbReference type="InterPro" id="IPR011993">
    <property type="entry name" value="PH-like_dom_sf"/>
</dbReference>
<comment type="subunit">
    <text evidence="3">Interacts with histones H3 and H4.</text>
</comment>
<dbReference type="STRING" id="5601.A0A0D2CQ02"/>
<feature type="compositionally biased region" description="Acidic residues" evidence="4">
    <location>
        <begin position="434"/>
        <end position="465"/>
    </location>
</feature>
<evidence type="ECO:0000259" key="5">
    <source>
        <dbReference type="SMART" id="SM01287"/>
    </source>
</evidence>
<feature type="region of interest" description="Disordered" evidence="4">
    <location>
        <begin position="346"/>
        <end position="516"/>
    </location>
</feature>
<evidence type="ECO:0000256" key="3">
    <source>
        <dbReference type="ARBA" id="ARBA00038654"/>
    </source>
</evidence>
<feature type="domain" description="Histone chaperone RTT106/FACT complex subunit SPT16-like middle" evidence="5">
    <location>
        <begin position="236"/>
        <end position="337"/>
    </location>
</feature>
<name>A0A0D2CQ02_9EURO</name>
<dbReference type="PANTHER" id="PTHR45849:SF3">
    <property type="entry name" value="HISTONE CHAPERONE RTT106"/>
    <property type="match status" value="1"/>
</dbReference>